<feature type="region of interest" description="Disordered" evidence="1">
    <location>
        <begin position="1"/>
        <end position="31"/>
    </location>
</feature>
<evidence type="ECO:0000313" key="2">
    <source>
        <dbReference type="EMBL" id="KAH7029030.1"/>
    </source>
</evidence>
<accession>A0A9P8Y463</accession>
<reference evidence="2" key="1">
    <citation type="journal article" date="2021" name="Nat. Commun.">
        <title>Genetic determinants of endophytism in the Arabidopsis root mycobiome.</title>
        <authorList>
            <person name="Mesny F."/>
            <person name="Miyauchi S."/>
            <person name="Thiergart T."/>
            <person name="Pickel B."/>
            <person name="Atanasova L."/>
            <person name="Karlsson M."/>
            <person name="Huettel B."/>
            <person name="Barry K.W."/>
            <person name="Haridas S."/>
            <person name="Chen C."/>
            <person name="Bauer D."/>
            <person name="Andreopoulos W."/>
            <person name="Pangilinan J."/>
            <person name="LaButti K."/>
            <person name="Riley R."/>
            <person name="Lipzen A."/>
            <person name="Clum A."/>
            <person name="Drula E."/>
            <person name="Henrissat B."/>
            <person name="Kohler A."/>
            <person name="Grigoriev I.V."/>
            <person name="Martin F.M."/>
            <person name="Hacquard S."/>
        </authorList>
    </citation>
    <scope>NUCLEOTIDE SEQUENCE</scope>
    <source>
        <strain evidence="2">MPI-CAGE-CH-0230</strain>
    </source>
</reference>
<protein>
    <submittedName>
        <fullName evidence="2">Uncharacterized protein</fullName>
    </submittedName>
</protein>
<sequence>MLYAKQPRGASPGTQLTNRESKPTAQAETKAKSQARVVLDVLLLCDARHVATHRVLRPLRPRPLQQLPGREEGCQIARCLRDAVVLAREDMKRRHDRQGCARRSLLTKASRTACAAVPSTAYDQSWRGVFRALATSTEYWARLGVGVEGFRHLSFGGFGRYGKQNKKAARGKRHSAEEAAFEKKNPIKEMTSLTQKDPVHWQDALLAKGPQVLAAGGKAALCRLINRLGRGAGPVWPGYSGCQAVIHKPLINAWFLWPGRVRRSCCATSLWQCRRIAKRARSQSRPRTQPQQECWGLDRWECTLLGCSEGWI</sequence>
<evidence type="ECO:0000313" key="3">
    <source>
        <dbReference type="Proteomes" id="UP000756346"/>
    </source>
</evidence>
<proteinExistence type="predicted"/>
<dbReference type="RefSeq" id="XP_046011318.1">
    <property type="nucleotide sequence ID" value="XM_046154172.1"/>
</dbReference>
<dbReference type="EMBL" id="JAGTJQ010000006">
    <property type="protein sequence ID" value="KAH7029030.1"/>
    <property type="molecule type" value="Genomic_DNA"/>
</dbReference>
<name>A0A9P8Y463_9PEZI</name>
<dbReference type="Proteomes" id="UP000756346">
    <property type="component" value="Unassembled WGS sequence"/>
</dbReference>
<gene>
    <name evidence="2" type="ORF">B0I36DRAFT_324883</name>
</gene>
<keyword evidence="3" id="KW-1185">Reference proteome</keyword>
<evidence type="ECO:0000256" key="1">
    <source>
        <dbReference type="SAM" id="MobiDB-lite"/>
    </source>
</evidence>
<dbReference type="GeneID" id="70183718"/>
<dbReference type="AlphaFoldDB" id="A0A9P8Y463"/>
<organism evidence="2 3">
    <name type="scientific">Microdochium trichocladiopsis</name>
    <dbReference type="NCBI Taxonomy" id="1682393"/>
    <lineage>
        <taxon>Eukaryota</taxon>
        <taxon>Fungi</taxon>
        <taxon>Dikarya</taxon>
        <taxon>Ascomycota</taxon>
        <taxon>Pezizomycotina</taxon>
        <taxon>Sordariomycetes</taxon>
        <taxon>Xylariomycetidae</taxon>
        <taxon>Xylariales</taxon>
        <taxon>Microdochiaceae</taxon>
        <taxon>Microdochium</taxon>
    </lineage>
</organism>
<comment type="caution">
    <text evidence="2">The sequence shown here is derived from an EMBL/GenBank/DDBJ whole genome shotgun (WGS) entry which is preliminary data.</text>
</comment>
<feature type="compositionally biased region" description="Polar residues" evidence="1">
    <location>
        <begin position="12"/>
        <end position="27"/>
    </location>
</feature>